<evidence type="ECO:0000256" key="1">
    <source>
        <dbReference type="SAM" id="Phobius"/>
    </source>
</evidence>
<gene>
    <name evidence="2" type="ORF">T4B_12339</name>
</gene>
<dbReference type="EMBL" id="JYDS01000402">
    <property type="protein sequence ID" value="KRZ08115.1"/>
    <property type="molecule type" value="Genomic_DNA"/>
</dbReference>
<keyword evidence="3" id="KW-1185">Reference proteome</keyword>
<name>A0A0V1HBI5_TRIPS</name>
<dbReference type="AlphaFoldDB" id="A0A0V1HBI5"/>
<keyword evidence="1" id="KW-0812">Transmembrane</keyword>
<keyword evidence="1" id="KW-0472">Membrane</keyword>
<protein>
    <submittedName>
        <fullName evidence="2">Uncharacterized protein</fullName>
    </submittedName>
</protein>
<dbReference type="Proteomes" id="UP000054805">
    <property type="component" value="Unassembled WGS sequence"/>
</dbReference>
<reference evidence="2 3" key="1">
    <citation type="submission" date="2015-01" db="EMBL/GenBank/DDBJ databases">
        <title>Evolution of Trichinella species and genotypes.</title>
        <authorList>
            <person name="Korhonen P.K."/>
            <person name="Edoardo P."/>
            <person name="Giuseppe L.R."/>
            <person name="Gasser R.B."/>
        </authorList>
    </citation>
    <scope>NUCLEOTIDE SEQUENCE [LARGE SCALE GENOMIC DNA]</scope>
    <source>
        <strain evidence="2">ISS588</strain>
    </source>
</reference>
<evidence type="ECO:0000313" key="3">
    <source>
        <dbReference type="Proteomes" id="UP000054805"/>
    </source>
</evidence>
<proteinExistence type="predicted"/>
<comment type="caution">
    <text evidence="2">The sequence shown here is derived from an EMBL/GenBank/DDBJ whole genome shotgun (WGS) entry which is preliminary data.</text>
</comment>
<evidence type="ECO:0000313" key="2">
    <source>
        <dbReference type="EMBL" id="KRZ08115.1"/>
    </source>
</evidence>
<accession>A0A0V1HBI5</accession>
<sequence length="67" mass="7477">MAGVYGVYIVLVSYILYIADFIPDSCLILKTWRITEFGAFAGSPNLQGLYYPILLIALPKLCQLFVS</sequence>
<organism evidence="2 3">
    <name type="scientific">Trichinella pseudospiralis</name>
    <name type="common">Parasitic roundworm</name>
    <dbReference type="NCBI Taxonomy" id="6337"/>
    <lineage>
        <taxon>Eukaryota</taxon>
        <taxon>Metazoa</taxon>
        <taxon>Ecdysozoa</taxon>
        <taxon>Nematoda</taxon>
        <taxon>Enoplea</taxon>
        <taxon>Dorylaimia</taxon>
        <taxon>Trichinellida</taxon>
        <taxon>Trichinellidae</taxon>
        <taxon>Trichinella</taxon>
    </lineage>
</organism>
<feature type="transmembrane region" description="Helical" evidence="1">
    <location>
        <begin position="6"/>
        <end position="29"/>
    </location>
</feature>
<keyword evidence="1" id="KW-1133">Transmembrane helix</keyword>